<dbReference type="Proteomes" id="UP000627573">
    <property type="component" value="Unassembled WGS sequence"/>
</dbReference>
<keyword evidence="3" id="KW-1003">Cell membrane</keyword>
<feature type="compositionally biased region" description="Low complexity" evidence="8">
    <location>
        <begin position="277"/>
        <end position="291"/>
    </location>
</feature>
<dbReference type="PANTHER" id="PTHR30614:SF21">
    <property type="entry name" value="AMINO ACID ABC TRANSPORTER PERMEASE"/>
    <property type="match status" value="1"/>
</dbReference>
<dbReference type="InterPro" id="IPR010065">
    <property type="entry name" value="AA_ABC_transptr_permease_3TM"/>
</dbReference>
<keyword evidence="5 7" id="KW-1133">Transmembrane helix</keyword>
<comment type="similarity">
    <text evidence="7">Belongs to the binding-protein-dependent transport system permease family.</text>
</comment>
<evidence type="ECO:0000313" key="12">
    <source>
        <dbReference type="EMBL" id="WGV52188.1"/>
    </source>
</evidence>
<dbReference type="GO" id="GO:0043190">
    <property type="term" value="C:ATP-binding cassette (ABC) transporter complex"/>
    <property type="evidence" value="ECO:0007669"/>
    <property type="project" value="InterPro"/>
</dbReference>
<reference evidence="10 13" key="1">
    <citation type="journal article" date="2017" name="Poromechanics V (2013)">
        <title>Genomic Characterization of the Arsenic-Tolerant Actinobacterium, &lt;i&gt;Rhodococcus erythropolis&lt;/i&gt; S43.</title>
        <authorList>
            <person name="Retamal-Morales G."/>
            <person name="Mehnert M."/>
            <person name="Schwabe R."/>
            <person name="Tischler D."/>
            <person name="Schloemann M."/>
            <person name="Levican G.J."/>
        </authorList>
    </citation>
    <scope>NUCLEOTIDE SEQUENCE [LARGE SCALE GENOMIC DNA]</scope>
    <source>
        <strain evidence="10 13">S43</strain>
    </source>
</reference>
<dbReference type="PANTHER" id="PTHR30614">
    <property type="entry name" value="MEMBRANE COMPONENT OF AMINO ACID ABC TRANSPORTER"/>
    <property type="match status" value="1"/>
</dbReference>
<evidence type="ECO:0000256" key="2">
    <source>
        <dbReference type="ARBA" id="ARBA00022448"/>
    </source>
</evidence>
<organism evidence="11 14">
    <name type="scientific">Rhodococcus erythropolis</name>
    <name type="common">Arthrobacter picolinophilus</name>
    <dbReference type="NCBI Taxonomy" id="1833"/>
    <lineage>
        <taxon>Bacteria</taxon>
        <taxon>Bacillati</taxon>
        <taxon>Actinomycetota</taxon>
        <taxon>Actinomycetes</taxon>
        <taxon>Mycobacteriales</taxon>
        <taxon>Nocardiaceae</taxon>
        <taxon>Rhodococcus</taxon>
        <taxon>Rhodococcus erythropolis group</taxon>
    </lineage>
</organism>
<feature type="region of interest" description="Disordered" evidence="8">
    <location>
        <begin position="271"/>
        <end position="298"/>
    </location>
</feature>
<reference evidence="12" key="3">
    <citation type="submission" date="2023-08" db="EMBL/GenBank/DDBJ databases">
        <title>Isolation and Characterization of Rhodococcus erythropolis MGMM8.</title>
        <authorList>
            <person name="Diabankana R.G.C."/>
            <person name="Afordoanyi D.M."/>
            <person name="Validov S.Z."/>
        </authorList>
    </citation>
    <scope>NUCLEOTIDE SEQUENCE</scope>
    <source>
        <strain evidence="12">MGMM8</strain>
    </source>
</reference>
<evidence type="ECO:0000259" key="9">
    <source>
        <dbReference type="PROSITE" id="PS50928"/>
    </source>
</evidence>
<dbReference type="GeneID" id="57487271"/>
<dbReference type="EMBL" id="JAECSB010000103">
    <property type="protein sequence ID" value="MBH5147794.1"/>
    <property type="molecule type" value="Genomic_DNA"/>
</dbReference>
<dbReference type="RefSeq" id="WP_007735172.1">
    <property type="nucleotide sequence ID" value="NZ_BHXB01000001.1"/>
</dbReference>
<evidence type="ECO:0000313" key="10">
    <source>
        <dbReference type="EMBL" id="KAB2584158.1"/>
    </source>
</evidence>
<proteinExistence type="inferred from homology"/>
<dbReference type="AlphaFoldDB" id="A0A0E4A7H7"/>
<dbReference type="SUPFAM" id="SSF161098">
    <property type="entry name" value="MetI-like"/>
    <property type="match status" value="1"/>
</dbReference>
<dbReference type="GO" id="GO:0006865">
    <property type="term" value="P:amino acid transport"/>
    <property type="evidence" value="ECO:0007669"/>
    <property type="project" value="TreeGrafter"/>
</dbReference>
<dbReference type="EMBL" id="CP124545">
    <property type="protein sequence ID" value="WGV52188.1"/>
    <property type="molecule type" value="Genomic_DNA"/>
</dbReference>
<dbReference type="NCBIfam" id="TIGR01726">
    <property type="entry name" value="HEQRo_perm_3TM"/>
    <property type="match status" value="1"/>
</dbReference>
<accession>A0A0E4A7H7</accession>
<evidence type="ECO:0000256" key="3">
    <source>
        <dbReference type="ARBA" id="ARBA00022475"/>
    </source>
</evidence>
<reference evidence="11 14" key="2">
    <citation type="submission" date="2020-12" db="EMBL/GenBank/DDBJ databases">
        <title>Draft genome sequence of furan degrading bacterial strain FUR100.</title>
        <authorList>
            <person name="Woiski C."/>
        </authorList>
    </citation>
    <scope>NUCLEOTIDE SEQUENCE [LARGE SCALE GENOMIC DNA]</scope>
    <source>
        <strain evidence="11 14">FUR100</strain>
    </source>
</reference>
<keyword evidence="2 7" id="KW-0813">Transport</keyword>
<evidence type="ECO:0000313" key="11">
    <source>
        <dbReference type="EMBL" id="MBH5147794.1"/>
    </source>
</evidence>
<comment type="subcellular location">
    <subcellularLocation>
        <location evidence="1 7">Cell membrane</location>
        <topology evidence="1 7">Multi-pass membrane protein</topology>
    </subcellularLocation>
</comment>
<sequence length="298" mass="32016">MSNRATVLYDAPGPRARNLYRFASLVVAALMVAIGYVIYRALDEKGQLTAAKWDPFLESTSWTTYLIPGIRGTLIAAAMSIVFALILGSALGIGRLSEHNIIRKICGVIVELFRAVPVLILMIFSYQVFAEYEVFKSKYLALAAVVVGLTLYNGSVIAEIVRAGINSLPRGQSEAAKALGMRKTQIMVTILLPQAVTAMLPALISQMVVALKDSALGYLIGYVELVRQAQQLGTFYGNFLPALIVVAAIMIALNSALTFLATKVEKRLRSGKRKGKGPIAAPSADPAVSVPGMDLTKP</sequence>
<dbReference type="InterPro" id="IPR043429">
    <property type="entry name" value="ArtM/GltK/GlnP/TcyL/YhdX-like"/>
</dbReference>
<dbReference type="KEGG" id="reb:XU06_12885"/>
<dbReference type="PROSITE" id="PS50928">
    <property type="entry name" value="ABC_TM1"/>
    <property type="match status" value="1"/>
</dbReference>
<evidence type="ECO:0000256" key="5">
    <source>
        <dbReference type="ARBA" id="ARBA00022989"/>
    </source>
</evidence>
<feature type="domain" description="ABC transmembrane type-1" evidence="9">
    <location>
        <begin position="70"/>
        <end position="261"/>
    </location>
</feature>
<dbReference type="CDD" id="cd06261">
    <property type="entry name" value="TM_PBP2"/>
    <property type="match status" value="1"/>
</dbReference>
<dbReference type="GO" id="GO:0022857">
    <property type="term" value="F:transmembrane transporter activity"/>
    <property type="evidence" value="ECO:0007669"/>
    <property type="project" value="InterPro"/>
</dbReference>
<protein>
    <submittedName>
        <fullName evidence="11">Amino acid ABC transporter permease</fullName>
    </submittedName>
    <submittedName>
        <fullName evidence="10">Glutamate ABC transporter permease</fullName>
    </submittedName>
</protein>
<dbReference type="Proteomes" id="UP000325576">
    <property type="component" value="Unassembled WGS sequence"/>
</dbReference>
<keyword evidence="4 7" id="KW-0812">Transmembrane</keyword>
<feature type="transmembrane region" description="Helical" evidence="7">
    <location>
        <begin position="139"/>
        <end position="165"/>
    </location>
</feature>
<feature type="transmembrane region" description="Helical" evidence="7">
    <location>
        <begin position="74"/>
        <end position="93"/>
    </location>
</feature>
<dbReference type="OMA" id="PIKPISW"/>
<gene>
    <name evidence="10" type="ORF">BS297_16945</name>
    <name evidence="11" type="ORF">I3517_34885</name>
    <name evidence="12" type="ORF">QIE55_13610</name>
</gene>
<dbReference type="InterPro" id="IPR000515">
    <property type="entry name" value="MetI-like"/>
</dbReference>
<evidence type="ECO:0000256" key="8">
    <source>
        <dbReference type="SAM" id="MobiDB-lite"/>
    </source>
</evidence>
<dbReference type="InterPro" id="IPR035906">
    <property type="entry name" value="MetI-like_sf"/>
</dbReference>
<evidence type="ECO:0000313" key="13">
    <source>
        <dbReference type="Proteomes" id="UP000325576"/>
    </source>
</evidence>
<dbReference type="Proteomes" id="UP001230933">
    <property type="component" value="Chromosome"/>
</dbReference>
<dbReference type="EMBL" id="MRBO01000468">
    <property type="protein sequence ID" value="KAB2584158.1"/>
    <property type="molecule type" value="Genomic_DNA"/>
</dbReference>
<feature type="transmembrane region" description="Helical" evidence="7">
    <location>
        <begin position="20"/>
        <end position="39"/>
    </location>
</feature>
<evidence type="ECO:0000256" key="6">
    <source>
        <dbReference type="ARBA" id="ARBA00023136"/>
    </source>
</evidence>
<evidence type="ECO:0000256" key="4">
    <source>
        <dbReference type="ARBA" id="ARBA00022692"/>
    </source>
</evidence>
<evidence type="ECO:0000256" key="1">
    <source>
        <dbReference type="ARBA" id="ARBA00004651"/>
    </source>
</evidence>
<name>A0A0E4A7H7_RHOER</name>
<keyword evidence="6 7" id="KW-0472">Membrane</keyword>
<evidence type="ECO:0000313" key="14">
    <source>
        <dbReference type="Proteomes" id="UP000627573"/>
    </source>
</evidence>
<feature type="transmembrane region" description="Helical" evidence="7">
    <location>
        <begin position="186"/>
        <end position="209"/>
    </location>
</feature>
<dbReference type="Gene3D" id="1.10.3720.10">
    <property type="entry name" value="MetI-like"/>
    <property type="match status" value="1"/>
</dbReference>
<dbReference type="Pfam" id="PF00528">
    <property type="entry name" value="BPD_transp_1"/>
    <property type="match status" value="1"/>
</dbReference>
<feature type="transmembrane region" description="Helical" evidence="7">
    <location>
        <begin position="105"/>
        <end position="127"/>
    </location>
</feature>
<evidence type="ECO:0000256" key="7">
    <source>
        <dbReference type="RuleBase" id="RU363032"/>
    </source>
</evidence>
<keyword evidence="14" id="KW-1185">Reference proteome</keyword>
<feature type="transmembrane region" description="Helical" evidence="7">
    <location>
        <begin position="239"/>
        <end position="262"/>
    </location>
</feature>